<dbReference type="InterPro" id="IPR051905">
    <property type="entry name" value="S_pombe_Mam3/Map4"/>
</dbReference>
<dbReference type="EMBL" id="JAVHJO010000019">
    <property type="protein sequence ID" value="KAK6523094.1"/>
    <property type="molecule type" value="Genomic_DNA"/>
</dbReference>
<accession>A0AAV9WQX8</accession>
<dbReference type="PANTHER" id="PTHR31492:SF14">
    <property type="entry name" value="M CELL-TYPE AGGLUTINATION PROTEIN MAM3-RELATED"/>
    <property type="match status" value="1"/>
</dbReference>
<dbReference type="Pfam" id="PF10528">
    <property type="entry name" value="GLEYA"/>
    <property type="match status" value="1"/>
</dbReference>
<organism evidence="5 6">
    <name type="scientific">Orbilia ellipsospora</name>
    <dbReference type="NCBI Taxonomy" id="2528407"/>
    <lineage>
        <taxon>Eukaryota</taxon>
        <taxon>Fungi</taxon>
        <taxon>Dikarya</taxon>
        <taxon>Ascomycota</taxon>
        <taxon>Pezizomycotina</taxon>
        <taxon>Orbiliomycetes</taxon>
        <taxon>Orbiliales</taxon>
        <taxon>Orbiliaceae</taxon>
        <taxon>Orbilia</taxon>
    </lineage>
</organism>
<dbReference type="GO" id="GO:0009986">
    <property type="term" value="C:cell surface"/>
    <property type="evidence" value="ECO:0007669"/>
    <property type="project" value="UniProtKB-SubCell"/>
</dbReference>
<dbReference type="PROSITE" id="PS51820">
    <property type="entry name" value="PA14"/>
    <property type="match status" value="1"/>
</dbReference>
<feature type="chain" id="PRO_5043508235" description="PA14 domain-containing protein" evidence="3">
    <location>
        <begin position="24"/>
        <end position="430"/>
    </location>
</feature>
<feature type="domain" description="PA14" evidence="4">
    <location>
        <begin position="234"/>
        <end position="407"/>
    </location>
</feature>
<feature type="compositionally biased region" description="Pro residues" evidence="2">
    <location>
        <begin position="179"/>
        <end position="192"/>
    </location>
</feature>
<dbReference type="AlphaFoldDB" id="A0AAV9WQX8"/>
<keyword evidence="6" id="KW-1185">Reference proteome</keyword>
<protein>
    <recommendedName>
        <fullName evidence="4">PA14 domain-containing protein</fullName>
    </recommendedName>
</protein>
<dbReference type="Gene3D" id="2.60.120.1560">
    <property type="match status" value="1"/>
</dbReference>
<evidence type="ECO:0000256" key="2">
    <source>
        <dbReference type="SAM" id="MobiDB-lite"/>
    </source>
</evidence>
<dbReference type="Proteomes" id="UP001365542">
    <property type="component" value="Unassembled WGS sequence"/>
</dbReference>
<evidence type="ECO:0000256" key="3">
    <source>
        <dbReference type="SAM" id="SignalP"/>
    </source>
</evidence>
<reference evidence="5 6" key="1">
    <citation type="submission" date="2019-10" db="EMBL/GenBank/DDBJ databases">
        <authorList>
            <person name="Palmer J.M."/>
        </authorList>
    </citation>
    <scope>NUCLEOTIDE SEQUENCE [LARGE SCALE GENOMIC DNA]</scope>
    <source>
        <strain evidence="5 6">TWF694</strain>
    </source>
</reference>
<dbReference type="PANTHER" id="PTHR31492">
    <property type="entry name" value="M CELL-TYPE AGGLUTINATION PROTEIN MAM3-RELATED"/>
    <property type="match status" value="1"/>
</dbReference>
<evidence type="ECO:0000256" key="1">
    <source>
        <dbReference type="ARBA" id="ARBA00004241"/>
    </source>
</evidence>
<name>A0AAV9WQX8_9PEZI</name>
<feature type="signal peptide" evidence="3">
    <location>
        <begin position="1"/>
        <end position="23"/>
    </location>
</feature>
<evidence type="ECO:0000259" key="4">
    <source>
        <dbReference type="PROSITE" id="PS51820"/>
    </source>
</evidence>
<keyword evidence="3" id="KW-0732">Signal</keyword>
<evidence type="ECO:0000313" key="5">
    <source>
        <dbReference type="EMBL" id="KAK6523094.1"/>
    </source>
</evidence>
<gene>
    <name evidence="5" type="ORF">TWF694_005992</name>
</gene>
<dbReference type="InterPro" id="IPR018871">
    <property type="entry name" value="GLEYA_adhesin_domain"/>
</dbReference>
<proteinExistence type="predicted"/>
<sequence length="430" mass="45338">MLIQPSIKNILLSLALVSSFSIAAPFEDNVLQPRDDTVTVTSVCATGSDGSVTNTITVPVYTSACPAWPGGNGNTTATSTITITETVTETVALTEGAGGTVTVTNPGNTITITEGGNGGIVTITTTYTQPGGGIITITTTYTEPGGGEIVTVTTTYTEPGVATTVTVTEPGTTVTVTPTTPPTTTPPPPPPTTTITSTWTGTTISRTTVIPTDPFGTRTVIVYTTPGPLPDTSCNNTGLQVAMWQNIYLNSGNQVLVNFDPNYYKSLAPVANTTTNAVGCNGGCGNPYGLANGHVNQYALTLIYRGFFYAPVTSTYTFHLYLVNDGAYLWTGQKAYTTWTRDNYDARAWYNLSNNGAEASFSIALTAGSYLPLRIQYADGYGGGQFYFEVHDATGNSYVQSQVASNYLVQFPCDQAFGAPYTKAWGHELP</sequence>
<dbReference type="InterPro" id="IPR037524">
    <property type="entry name" value="PA14/GLEYA"/>
</dbReference>
<evidence type="ECO:0000313" key="6">
    <source>
        <dbReference type="Proteomes" id="UP001365542"/>
    </source>
</evidence>
<comment type="caution">
    <text evidence="5">The sequence shown here is derived from an EMBL/GenBank/DDBJ whole genome shotgun (WGS) entry which is preliminary data.</text>
</comment>
<comment type="subcellular location">
    <subcellularLocation>
        <location evidence="1">Cell surface</location>
    </subcellularLocation>
</comment>
<feature type="region of interest" description="Disordered" evidence="2">
    <location>
        <begin position="171"/>
        <end position="194"/>
    </location>
</feature>